<evidence type="ECO:0000313" key="3">
    <source>
        <dbReference type="EMBL" id="KAL3814112.1"/>
    </source>
</evidence>
<sequence length="346" mass="38829">MGMGGLIKVILQNVMRYLSEELEEYCANNCTTTSQPQVVVANNSSQEIIIIQQQEEEEEEEIIDHHDSPQNNYIMSPPPLPLDLAQALEEIIDTINTIGILKPAAAAPAPASSGKIKEQRQRQGGSRGGKKRKNNNNVDVAINELKRIKHYNNQQKILLVGEGDFSFSACLALAFGRAPNIIATSLNSKEFLEKNYEKAASNIENIRMRDGKVMHGINATKIAKHASLGHIKFDRIIFNFPFAGFFTNLSHESVLRRHRRLVSLFMKNAKEMLSEDGEIHISHKTNGSHSEWNVESMASSHGLRLIQAVKFKQRDYPGYNTKYGFGGDQNFNCNPSKTYKFGLKIN</sequence>
<dbReference type="Pfam" id="PF10354">
    <property type="entry name" value="BMT5-like"/>
    <property type="match status" value="1"/>
</dbReference>
<evidence type="ECO:0000256" key="1">
    <source>
        <dbReference type="SAM" id="MobiDB-lite"/>
    </source>
</evidence>
<gene>
    <name evidence="3" type="ORF">ACJIZ3_015380</name>
</gene>
<proteinExistence type="predicted"/>
<comment type="caution">
    <text evidence="3">The sequence shown here is derived from an EMBL/GenBank/DDBJ whole genome shotgun (WGS) entry which is preliminary data.</text>
</comment>
<feature type="domain" description="25S rRNA (uridine-N(3))-methyltransferase BMT5-like" evidence="2">
    <location>
        <begin position="158"/>
        <end position="322"/>
    </location>
</feature>
<evidence type="ECO:0000313" key="4">
    <source>
        <dbReference type="Proteomes" id="UP001634393"/>
    </source>
</evidence>
<name>A0ABD3RMC4_9LAMI</name>
<dbReference type="InterPro" id="IPR029063">
    <property type="entry name" value="SAM-dependent_MTases_sf"/>
</dbReference>
<dbReference type="PANTHER" id="PTHR11538:SF70">
    <property type="entry name" value="25S RRNA (URIDINE-N(3))-METHYLTRANSFERASE BMT5-LIKE DOMAIN-CONTAINING PROTEIN"/>
    <property type="match status" value="1"/>
</dbReference>
<dbReference type="SUPFAM" id="SSF53335">
    <property type="entry name" value="S-adenosyl-L-methionine-dependent methyltransferases"/>
    <property type="match status" value="1"/>
</dbReference>
<keyword evidence="4" id="KW-1185">Reference proteome</keyword>
<protein>
    <recommendedName>
        <fullName evidence="2">25S rRNA (uridine-N(3))-methyltransferase BMT5-like domain-containing protein</fullName>
    </recommendedName>
</protein>
<accession>A0ABD3RMC4</accession>
<evidence type="ECO:0000259" key="2">
    <source>
        <dbReference type="Pfam" id="PF10354"/>
    </source>
</evidence>
<feature type="region of interest" description="Disordered" evidence="1">
    <location>
        <begin position="109"/>
        <end position="136"/>
    </location>
</feature>
<dbReference type="Proteomes" id="UP001634393">
    <property type="component" value="Unassembled WGS sequence"/>
</dbReference>
<dbReference type="AlphaFoldDB" id="A0ABD3RMC4"/>
<dbReference type="EMBL" id="JBJXBP010000008">
    <property type="protein sequence ID" value="KAL3814112.1"/>
    <property type="molecule type" value="Genomic_DNA"/>
</dbReference>
<organism evidence="3 4">
    <name type="scientific">Penstemon smallii</name>
    <dbReference type="NCBI Taxonomy" id="265156"/>
    <lineage>
        <taxon>Eukaryota</taxon>
        <taxon>Viridiplantae</taxon>
        <taxon>Streptophyta</taxon>
        <taxon>Embryophyta</taxon>
        <taxon>Tracheophyta</taxon>
        <taxon>Spermatophyta</taxon>
        <taxon>Magnoliopsida</taxon>
        <taxon>eudicotyledons</taxon>
        <taxon>Gunneridae</taxon>
        <taxon>Pentapetalae</taxon>
        <taxon>asterids</taxon>
        <taxon>lamiids</taxon>
        <taxon>Lamiales</taxon>
        <taxon>Plantaginaceae</taxon>
        <taxon>Cheloneae</taxon>
        <taxon>Penstemon</taxon>
    </lineage>
</organism>
<reference evidence="3 4" key="1">
    <citation type="submission" date="2024-12" db="EMBL/GenBank/DDBJ databases">
        <title>The unique morphological basis and parallel evolutionary history of personate flowers in Penstemon.</title>
        <authorList>
            <person name="Depatie T.H."/>
            <person name="Wessinger C.A."/>
        </authorList>
    </citation>
    <scope>NUCLEOTIDE SEQUENCE [LARGE SCALE GENOMIC DNA]</scope>
    <source>
        <strain evidence="3">WTNN_2</strain>
        <tissue evidence="3">Leaf</tissue>
    </source>
</reference>
<dbReference type="InterPro" id="IPR019446">
    <property type="entry name" value="BMT5-like"/>
</dbReference>
<dbReference type="Gene3D" id="3.40.50.150">
    <property type="entry name" value="Vaccinia Virus protein VP39"/>
    <property type="match status" value="1"/>
</dbReference>
<dbReference type="PANTHER" id="PTHR11538">
    <property type="entry name" value="PHENYLALANYL-TRNA SYNTHETASE"/>
    <property type="match status" value="1"/>
</dbReference>